<gene>
    <name evidence="2" type="ORF">TBRA_LOCUS169</name>
</gene>
<sequence length="258" mass="29532">RVICRRRSLGSSANRNVKSPLPLRRPQSRRSDIVTERARLARAENAKIEKSAKDASPCDLCYIKFRKIIFSNTFLLKKNTFFFDSQKSIRKESVRNQYGFPNGIAGQITELERVVNDRTDQSEPLSHTELASAKARLDRIKVLFESYEELHDELAVLDGAGEENIADFEPIQTRYYNLIGSAALLRDFYVDDFISGANTIEELLILRDEVIGILRKDGFDIRKWASNLDRTLQDLNGRNADVNVPYRQEENGADDTRT</sequence>
<keyword evidence="3" id="KW-1185">Reference proteome</keyword>
<evidence type="ECO:0000256" key="1">
    <source>
        <dbReference type="SAM" id="MobiDB-lite"/>
    </source>
</evidence>
<reference evidence="2 3" key="1">
    <citation type="submission" date="2020-02" db="EMBL/GenBank/DDBJ databases">
        <authorList>
            <person name="Ferguson B K."/>
        </authorList>
    </citation>
    <scope>NUCLEOTIDE SEQUENCE [LARGE SCALE GENOMIC DNA]</scope>
</reference>
<dbReference type="EMBL" id="CADCXV010000029">
    <property type="protein sequence ID" value="CAB0027939.1"/>
    <property type="molecule type" value="Genomic_DNA"/>
</dbReference>
<feature type="non-terminal residue" evidence="2">
    <location>
        <position position="1"/>
    </location>
</feature>
<proteinExistence type="predicted"/>
<organism evidence="2 3">
    <name type="scientific">Trichogramma brassicae</name>
    <dbReference type="NCBI Taxonomy" id="86971"/>
    <lineage>
        <taxon>Eukaryota</taxon>
        <taxon>Metazoa</taxon>
        <taxon>Ecdysozoa</taxon>
        <taxon>Arthropoda</taxon>
        <taxon>Hexapoda</taxon>
        <taxon>Insecta</taxon>
        <taxon>Pterygota</taxon>
        <taxon>Neoptera</taxon>
        <taxon>Endopterygota</taxon>
        <taxon>Hymenoptera</taxon>
        <taxon>Apocrita</taxon>
        <taxon>Proctotrupomorpha</taxon>
        <taxon>Chalcidoidea</taxon>
        <taxon>Trichogrammatidae</taxon>
        <taxon>Trichogramma</taxon>
    </lineage>
</organism>
<evidence type="ECO:0000313" key="2">
    <source>
        <dbReference type="EMBL" id="CAB0027939.1"/>
    </source>
</evidence>
<evidence type="ECO:0000313" key="3">
    <source>
        <dbReference type="Proteomes" id="UP000479190"/>
    </source>
</evidence>
<dbReference type="AlphaFoldDB" id="A0A6H5HY48"/>
<feature type="region of interest" description="Disordered" evidence="1">
    <location>
        <begin position="9"/>
        <end position="31"/>
    </location>
</feature>
<name>A0A6H5HY48_9HYME</name>
<accession>A0A6H5HY48</accession>
<dbReference type="OrthoDB" id="8059413at2759"/>
<protein>
    <submittedName>
        <fullName evidence="2">Uncharacterized protein</fullName>
    </submittedName>
</protein>
<dbReference type="Proteomes" id="UP000479190">
    <property type="component" value="Unassembled WGS sequence"/>
</dbReference>